<gene>
    <name evidence="1" type="ORF">HMPREF0658_1875</name>
</gene>
<accession>E0NUM0</accession>
<dbReference type="BioCyc" id="PMAR862515-HMP:GMOO-1901-MONOMER"/>
<keyword evidence="2" id="KW-1185">Reference proteome</keyword>
<protein>
    <submittedName>
        <fullName evidence="1">Uncharacterized protein</fullName>
    </submittedName>
</protein>
<proteinExistence type="predicted"/>
<comment type="caution">
    <text evidence="1">The sequence shown here is derived from an EMBL/GenBank/DDBJ whole genome shotgun (WGS) entry which is preliminary data.</text>
</comment>
<reference evidence="1" key="1">
    <citation type="submission" date="2010-07" db="EMBL/GenBank/DDBJ databases">
        <authorList>
            <person name="Muzny D."/>
            <person name="Qin X."/>
            <person name="Deng J."/>
            <person name="Jiang H."/>
            <person name="Liu Y."/>
            <person name="Qu J."/>
            <person name="Song X.-Z."/>
            <person name="Zhang L."/>
            <person name="Thornton R."/>
            <person name="Coyle M."/>
            <person name="Francisco L."/>
            <person name="Jackson L."/>
            <person name="Javaid M."/>
            <person name="Korchina V."/>
            <person name="Kovar C."/>
            <person name="Mata R."/>
            <person name="Mathew T."/>
            <person name="Ngo R."/>
            <person name="Nguyen L."/>
            <person name="Nguyen N."/>
            <person name="Okwuonu G."/>
            <person name="Ongeri F."/>
            <person name="Pham C."/>
            <person name="Simmons D."/>
            <person name="Wilczek-Boney K."/>
            <person name="Hale W."/>
            <person name="Jakkamsetti A."/>
            <person name="Pham P."/>
            <person name="Ruth R."/>
            <person name="San Lucas F."/>
            <person name="Warren J."/>
            <person name="Zhang J."/>
            <person name="Zhao Z."/>
            <person name="Zhou C."/>
            <person name="Zhu D."/>
            <person name="Lee S."/>
            <person name="Bess C."/>
            <person name="Blankenburg K."/>
            <person name="Forbes L."/>
            <person name="Fu Q."/>
            <person name="Gubbala S."/>
            <person name="Hirani K."/>
            <person name="Jayaseelan J.C."/>
            <person name="Lara F."/>
            <person name="Munidasa M."/>
            <person name="Palculict T."/>
            <person name="Patil S."/>
            <person name="Pu L.-L."/>
            <person name="Saada N."/>
            <person name="Tang L."/>
            <person name="Weissenberger G."/>
            <person name="Zhu Y."/>
            <person name="Hemphill L."/>
            <person name="Shang Y."/>
            <person name="Youmans B."/>
            <person name="Ayvaz T."/>
            <person name="Ross M."/>
            <person name="Santibanez J."/>
            <person name="Aqrawi P."/>
            <person name="Gross S."/>
            <person name="Joshi V."/>
            <person name="Fowler G."/>
            <person name="Nazareth L."/>
            <person name="Reid J."/>
            <person name="Worley K."/>
            <person name="Petrosino J."/>
            <person name="Highlander S."/>
            <person name="Gibbs R."/>
        </authorList>
    </citation>
    <scope>NUCLEOTIDE SEQUENCE [LARGE SCALE GENOMIC DNA]</scope>
    <source>
        <strain evidence="1">DSM 16973</strain>
    </source>
</reference>
<name>E0NUM0_9BACT</name>
<dbReference type="Proteomes" id="UP000004394">
    <property type="component" value="Unassembled WGS sequence"/>
</dbReference>
<dbReference type="EMBL" id="AEEI01000053">
    <property type="protein sequence ID" value="EFM01127.1"/>
    <property type="molecule type" value="Genomic_DNA"/>
</dbReference>
<dbReference type="HOGENOM" id="CLU_3255816_0_0_10"/>
<evidence type="ECO:0000313" key="1">
    <source>
        <dbReference type="EMBL" id="EFM01127.1"/>
    </source>
</evidence>
<dbReference type="AlphaFoldDB" id="E0NUM0"/>
<organism evidence="1 2">
    <name type="scientific">Hoylesella marshii DSM 16973 = JCM 13450</name>
    <dbReference type="NCBI Taxonomy" id="862515"/>
    <lineage>
        <taxon>Bacteria</taxon>
        <taxon>Pseudomonadati</taxon>
        <taxon>Bacteroidota</taxon>
        <taxon>Bacteroidia</taxon>
        <taxon>Bacteroidales</taxon>
        <taxon>Prevotellaceae</taxon>
        <taxon>Hoylesella</taxon>
    </lineage>
</organism>
<sequence>MTNGQTTCLLPFSARRTYVRHVSQEADITPEKTIVLIPFRKS</sequence>
<evidence type="ECO:0000313" key="2">
    <source>
        <dbReference type="Proteomes" id="UP000004394"/>
    </source>
</evidence>